<comment type="caution">
    <text evidence="3">The sequence shown here is derived from an EMBL/GenBank/DDBJ whole genome shotgun (WGS) entry which is preliminary data.</text>
</comment>
<feature type="transmembrane region" description="Helical" evidence="2">
    <location>
        <begin position="152"/>
        <end position="172"/>
    </location>
</feature>
<feature type="transmembrane region" description="Helical" evidence="2">
    <location>
        <begin position="184"/>
        <end position="208"/>
    </location>
</feature>
<keyword evidence="2" id="KW-1133">Transmembrane helix</keyword>
<dbReference type="AlphaFoldDB" id="A0A1X2GR40"/>
<evidence type="ECO:0000313" key="3">
    <source>
        <dbReference type="EMBL" id="ORX59579.1"/>
    </source>
</evidence>
<accession>A0A1X2GR40</accession>
<protein>
    <submittedName>
        <fullName evidence="3">Uncharacterized protein</fullName>
    </submittedName>
</protein>
<feature type="compositionally biased region" description="Polar residues" evidence="1">
    <location>
        <begin position="231"/>
        <end position="249"/>
    </location>
</feature>
<sequence>MMVMDVGLPLALYYILKNYTSQLVALIVSGLPPLIWVIFKFIWHKKVDALGCLFVFCYILSGILSIISGNARLAMLRDSTVTCVIASAFLLSMIPVRTRWFELRPLTYMFGLQMVGGIFPPVKWTDQNGEKHEMVMFEFLWLHCKAFRLHNYVMTGLWGICLMGEFVSKLIMIESTLDIDTIVWISNVIVIVVVVVLSVLSAVGSSLIRKISRRQVMEFYKHNDYTSQFAEQEQVASPDTPSQPSPYDSQHQKLQE</sequence>
<keyword evidence="2" id="KW-0812">Transmembrane</keyword>
<keyword evidence="2" id="KW-0472">Membrane</keyword>
<feature type="region of interest" description="Disordered" evidence="1">
    <location>
        <begin position="231"/>
        <end position="256"/>
    </location>
</feature>
<organism evidence="3 4">
    <name type="scientific">Hesseltinella vesiculosa</name>
    <dbReference type="NCBI Taxonomy" id="101127"/>
    <lineage>
        <taxon>Eukaryota</taxon>
        <taxon>Fungi</taxon>
        <taxon>Fungi incertae sedis</taxon>
        <taxon>Mucoromycota</taxon>
        <taxon>Mucoromycotina</taxon>
        <taxon>Mucoromycetes</taxon>
        <taxon>Mucorales</taxon>
        <taxon>Cunninghamellaceae</taxon>
        <taxon>Hesseltinella</taxon>
    </lineage>
</organism>
<keyword evidence="4" id="KW-1185">Reference proteome</keyword>
<dbReference type="OrthoDB" id="10043543at2759"/>
<dbReference type="NCBIfam" id="NF041646">
    <property type="entry name" value="VC0807_fam"/>
    <property type="match status" value="1"/>
</dbReference>
<proteinExistence type="predicted"/>
<evidence type="ECO:0000256" key="1">
    <source>
        <dbReference type="SAM" id="MobiDB-lite"/>
    </source>
</evidence>
<dbReference type="EMBL" id="MCGT01000005">
    <property type="protein sequence ID" value="ORX59579.1"/>
    <property type="molecule type" value="Genomic_DNA"/>
</dbReference>
<feature type="transmembrane region" description="Helical" evidence="2">
    <location>
        <begin position="49"/>
        <end position="67"/>
    </location>
</feature>
<name>A0A1X2GR40_9FUNG</name>
<gene>
    <name evidence="3" type="ORF">DM01DRAFT_253702</name>
</gene>
<feature type="transmembrane region" description="Helical" evidence="2">
    <location>
        <begin position="20"/>
        <end position="42"/>
    </location>
</feature>
<feature type="transmembrane region" description="Helical" evidence="2">
    <location>
        <begin position="79"/>
        <end position="96"/>
    </location>
</feature>
<reference evidence="3 4" key="1">
    <citation type="submission" date="2016-07" db="EMBL/GenBank/DDBJ databases">
        <title>Pervasive Adenine N6-methylation of Active Genes in Fungi.</title>
        <authorList>
            <consortium name="DOE Joint Genome Institute"/>
            <person name="Mondo S.J."/>
            <person name="Dannebaum R.O."/>
            <person name="Kuo R.C."/>
            <person name="Labutti K."/>
            <person name="Haridas S."/>
            <person name="Kuo A."/>
            <person name="Salamov A."/>
            <person name="Ahrendt S.R."/>
            <person name="Lipzen A."/>
            <person name="Sullivan W."/>
            <person name="Andreopoulos W.B."/>
            <person name="Clum A."/>
            <person name="Lindquist E."/>
            <person name="Daum C."/>
            <person name="Ramamoorthy G.K."/>
            <person name="Gryganskyi A."/>
            <person name="Culley D."/>
            <person name="Magnuson J.K."/>
            <person name="James T.Y."/>
            <person name="O'Malley M.A."/>
            <person name="Stajich J.E."/>
            <person name="Spatafora J.W."/>
            <person name="Visel A."/>
            <person name="Grigoriev I.V."/>
        </authorList>
    </citation>
    <scope>NUCLEOTIDE SEQUENCE [LARGE SCALE GENOMIC DNA]</scope>
    <source>
        <strain evidence="3 4">NRRL 3301</strain>
    </source>
</reference>
<evidence type="ECO:0000313" key="4">
    <source>
        <dbReference type="Proteomes" id="UP000242146"/>
    </source>
</evidence>
<dbReference type="Proteomes" id="UP000242146">
    <property type="component" value="Unassembled WGS sequence"/>
</dbReference>
<evidence type="ECO:0000256" key="2">
    <source>
        <dbReference type="SAM" id="Phobius"/>
    </source>
</evidence>